<dbReference type="SUPFAM" id="SSF53137">
    <property type="entry name" value="Translational machinery components"/>
    <property type="match status" value="1"/>
</dbReference>
<dbReference type="InterPro" id="IPR036967">
    <property type="entry name" value="Ribosomal_uS11_sf"/>
</dbReference>
<dbReference type="Pfam" id="PF00411">
    <property type="entry name" value="Ribosomal_S11"/>
    <property type="match status" value="1"/>
</dbReference>
<evidence type="ECO:0000256" key="4">
    <source>
        <dbReference type="RuleBase" id="RU003629"/>
    </source>
</evidence>
<comment type="similarity">
    <text evidence="1 4">Belongs to the universal ribosomal protein uS11 family.</text>
</comment>
<dbReference type="PANTHER" id="PTHR11759">
    <property type="entry name" value="40S RIBOSOMAL PROTEIN S14/30S RIBOSOMAL PROTEIN S11"/>
    <property type="match status" value="1"/>
</dbReference>
<dbReference type="InterPro" id="IPR001971">
    <property type="entry name" value="Ribosomal_uS11"/>
</dbReference>
<keyword evidence="2 4" id="KW-0689">Ribosomal protein</keyword>
<dbReference type="PROSITE" id="PS00054">
    <property type="entry name" value="RIBOSOMAL_S11"/>
    <property type="match status" value="1"/>
</dbReference>
<dbReference type="GO" id="GO:1990904">
    <property type="term" value="C:ribonucleoprotein complex"/>
    <property type="evidence" value="ECO:0007669"/>
    <property type="project" value="UniProtKB-KW"/>
</dbReference>
<accession>B2MWT6</accession>
<dbReference type="PIRSF" id="PIRSF002131">
    <property type="entry name" value="Ribosomal_S11"/>
    <property type="match status" value="1"/>
</dbReference>
<gene>
    <name evidence="5" type="primary">rps11</name>
    <name evidence="5" type="ORF">HAM_023</name>
</gene>
<sequence>MHAQEKDNMEIKNLNQKYLLQIGIVYVYTTFNNTLMTVTDIKGKTLIFTSAGFLGLKGVRRSTAYAGQTLTTVLSKNMSKLGIRFIQIRLKGFGNARKSVLKGFAATNLEIISIKDFTSIAHNGCRRKKKRRI</sequence>
<dbReference type="GeneID" id="6261973"/>
<evidence type="ECO:0000256" key="3">
    <source>
        <dbReference type="ARBA" id="ARBA00023274"/>
    </source>
</evidence>
<geneLocation type="mitochondrion" evidence="5"/>
<dbReference type="GO" id="GO:0003735">
    <property type="term" value="F:structural constituent of ribosome"/>
    <property type="evidence" value="ECO:0007669"/>
    <property type="project" value="InterPro"/>
</dbReference>
<dbReference type="HAMAP" id="MF_01310">
    <property type="entry name" value="Ribosomal_uS11"/>
    <property type="match status" value="1"/>
</dbReference>
<dbReference type="EMBL" id="EU651892">
    <property type="protein sequence ID" value="ACC78228.1"/>
    <property type="molecule type" value="Genomic_DNA"/>
</dbReference>
<reference evidence="5" key="1">
    <citation type="journal article" date="2008" name="BMC Genomics">
        <title>Complete sequence and analysis of the mitochondrial genome of Hemiselmis andersenii CCMP644 (Cryptophyceae).</title>
        <authorList>
            <person name="Kim E."/>
            <person name="Lane C.E."/>
            <person name="Curtis B.A."/>
            <person name="Kozera C."/>
            <person name="Bowman S."/>
            <person name="Archibald J.M."/>
        </authorList>
    </citation>
    <scope>NUCLEOTIDE SEQUENCE [LARGE SCALE GENOMIC DNA]</scope>
    <source>
        <strain evidence="5">CCMP 644</strain>
        <strain>CCMP644</strain>
    </source>
</reference>
<keyword evidence="3 4" id="KW-0687">Ribonucleoprotein</keyword>
<name>B2MWT6_HEMAN</name>
<dbReference type="GO" id="GO:0005840">
    <property type="term" value="C:ribosome"/>
    <property type="evidence" value="ECO:0007669"/>
    <property type="project" value="UniProtKB-KW"/>
</dbReference>
<dbReference type="AlphaFoldDB" id="B2MWT6"/>
<organism evidence="5">
    <name type="scientific">Hemiselmis andersenii</name>
    <name type="common">Cryptophyte alga</name>
    <dbReference type="NCBI Taxonomy" id="464988"/>
    <lineage>
        <taxon>Eukaryota</taxon>
        <taxon>Cryptophyceae</taxon>
        <taxon>Cryptomonadales</taxon>
        <taxon>Hemiselmidaceae</taxon>
        <taxon>Hemiselmis</taxon>
    </lineage>
</organism>
<dbReference type="RefSeq" id="YP_001874774.1">
    <property type="nucleotide sequence ID" value="NC_010637.1"/>
</dbReference>
<dbReference type="Gene3D" id="3.30.420.80">
    <property type="entry name" value="Ribosomal protein S11"/>
    <property type="match status" value="1"/>
</dbReference>
<evidence type="ECO:0000256" key="2">
    <source>
        <dbReference type="ARBA" id="ARBA00022980"/>
    </source>
</evidence>
<protein>
    <submittedName>
        <fullName evidence="5">Ribosomal protein S11</fullName>
    </submittedName>
</protein>
<dbReference type="InterPro" id="IPR018102">
    <property type="entry name" value="Ribosomal_uS11_CS"/>
</dbReference>
<dbReference type="GO" id="GO:0006412">
    <property type="term" value="P:translation"/>
    <property type="evidence" value="ECO:0007669"/>
    <property type="project" value="InterPro"/>
</dbReference>
<evidence type="ECO:0000256" key="1">
    <source>
        <dbReference type="ARBA" id="ARBA00006194"/>
    </source>
</evidence>
<evidence type="ECO:0000313" key="5">
    <source>
        <dbReference type="EMBL" id="ACC78228.1"/>
    </source>
</evidence>
<keyword evidence="5" id="KW-0496">Mitochondrion</keyword>
<dbReference type="NCBIfam" id="NF003698">
    <property type="entry name" value="PRK05309.1"/>
    <property type="match status" value="1"/>
</dbReference>
<proteinExistence type="inferred from homology"/>